<keyword evidence="1" id="KW-0805">Transcription regulation</keyword>
<dbReference type="RefSeq" id="WP_353644571.1">
    <property type="nucleotide sequence ID" value="NZ_CP159253.1"/>
</dbReference>
<dbReference type="InterPro" id="IPR036390">
    <property type="entry name" value="WH_DNA-bd_sf"/>
</dbReference>
<organism evidence="5">
    <name type="scientific">Mesorhizobium sp. WSM2240</name>
    <dbReference type="NCBI Taxonomy" id="3228851"/>
    <lineage>
        <taxon>Bacteria</taxon>
        <taxon>Pseudomonadati</taxon>
        <taxon>Pseudomonadota</taxon>
        <taxon>Alphaproteobacteria</taxon>
        <taxon>Hyphomicrobiales</taxon>
        <taxon>Phyllobacteriaceae</taxon>
        <taxon>Mesorhizobium</taxon>
    </lineage>
</organism>
<name>A0AAU8CMD2_9HYPH</name>
<proteinExistence type="predicted"/>
<evidence type="ECO:0000259" key="4">
    <source>
        <dbReference type="Pfam" id="PF13545"/>
    </source>
</evidence>
<protein>
    <submittedName>
        <fullName evidence="5">Crp/Fnr family transcriptional regulator</fullName>
    </submittedName>
</protein>
<dbReference type="GO" id="GO:0006355">
    <property type="term" value="P:regulation of DNA-templated transcription"/>
    <property type="evidence" value="ECO:0007669"/>
    <property type="project" value="InterPro"/>
</dbReference>
<evidence type="ECO:0000256" key="1">
    <source>
        <dbReference type="ARBA" id="ARBA00023015"/>
    </source>
</evidence>
<feature type="domain" description="HTH crp-type" evidence="4">
    <location>
        <begin position="151"/>
        <end position="217"/>
    </location>
</feature>
<reference evidence="5" key="1">
    <citation type="submission" date="2024-06" db="EMBL/GenBank/DDBJ databases">
        <title>Mesorhizobium karijinii sp. nov., a symbiont of the iconic Swainsona formosa from arid Australia.</title>
        <authorList>
            <person name="Hill Y.J."/>
            <person name="Watkin E.L.J."/>
            <person name="O'Hara G.W."/>
            <person name="Terpolilli J."/>
            <person name="Tye M.L."/>
            <person name="Kohlmeier M.G."/>
        </authorList>
    </citation>
    <scope>NUCLEOTIDE SEQUENCE</scope>
    <source>
        <strain evidence="5">WSM2240</strain>
    </source>
</reference>
<evidence type="ECO:0000313" key="5">
    <source>
        <dbReference type="EMBL" id="XCG47888.1"/>
    </source>
</evidence>
<evidence type="ECO:0000256" key="3">
    <source>
        <dbReference type="ARBA" id="ARBA00023163"/>
    </source>
</evidence>
<gene>
    <name evidence="5" type="ORF">ABVK50_21905</name>
</gene>
<dbReference type="Gene3D" id="1.10.10.10">
    <property type="entry name" value="Winged helix-like DNA-binding domain superfamily/Winged helix DNA-binding domain"/>
    <property type="match status" value="1"/>
</dbReference>
<dbReference type="EMBL" id="CP159253">
    <property type="protein sequence ID" value="XCG47888.1"/>
    <property type="molecule type" value="Genomic_DNA"/>
</dbReference>
<dbReference type="InterPro" id="IPR014710">
    <property type="entry name" value="RmlC-like_jellyroll"/>
</dbReference>
<dbReference type="InterPro" id="IPR036388">
    <property type="entry name" value="WH-like_DNA-bd_sf"/>
</dbReference>
<dbReference type="Pfam" id="PF13545">
    <property type="entry name" value="HTH_Crp_2"/>
    <property type="match status" value="1"/>
</dbReference>
<dbReference type="InterPro" id="IPR012318">
    <property type="entry name" value="HTH_CRP"/>
</dbReference>
<keyword evidence="3" id="KW-0804">Transcription</keyword>
<dbReference type="SUPFAM" id="SSF46785">
    <property type="entry name" value="Winged helix' DNA-binding domain"/>
    <property type="match status" value="1"/>
</dbReference>
<evidence type="ECO:0000256" key="2">
    <source>
        <dbReference type="ARBA" id="ARBA00023125"/>
    </source>
</evidence>
<dbReference type="AlphaFoldDB" id="A0AAU8CMD2"/>
<accession>A0AAU8CMD2</accession>
<dbReference type="InterPro" id="IPR018490">
    <property type="entry name" value="cNMP-bd_dom_sf"/>
</dbReference>
<dbReference type="SUPFAM" id="SSF51206">
    <property type="entry name" value="cAMP-binding domain-like"/>
    <property type="match status" value="1"/>
</dbReference>
<dbReference type="GO" id="GO:0003677">
    <property type="term" value="F:DNA binding"/>
    <property type="evidence" value="ECO:0007669"/>
    <property type="project" value="UniProtKB-KW"/>
</dbReference>
<keyword evidence="2" id="KW-0238">DNA-binding</keyword>
<dbReference type="Gene3D" id="2.60.120.10">
    <property type="entry name" value="Jelly Rolls"/>
    <property type="match status" value="1"/>
</dbReference>
<sequence>MLQSTKTHFRNELLRRLGPADLSLLEPHFERISFKLKTVLQRPGAPIEFVYFPESCIASLIAKIPRGRDSEVGVIGFEGMTGTPLVMGDDRQPCECIIQLEGDATRLPAEVLSAAMAESPTLRMFLLRYVQSLSTQTSFTALANARSKLEERLARWLLMCADRVEGEKLELTHEFLSIMLGVRRPGVTVAIQILEGKGLIRANRGVVVIRDREGLIALTDGAYGIPEDEFERLVGKIDSAA</sequence>